<name>A1K6D8_AZOSB</name>
<proteinExistence type="predicted"/>
<accession>A1K6D8</accession>
<evidence type="ECO:0000313" key="2">
    <source>
        <dbReference type="Proteomes" id="UP000002588"/>
    </source>
</evidence>
<reference evidence="1 2" key="1">
    <citation type="journal article" date="2006" name="Nat. Biotechnol.">
        <title>Complete genome of the mutualistic, N2-fixing grass endophyte Azoarcus sp. strain BH72.</title>
        <authorList>
            <person name="Krause A."/>
            <person name="Ramakumar A."/>
            <person name="Bartels D."/>
            <person name="Battistoni F."/>
            <person name="Bekel T."/>
            <person name="Boch J."/>
            <person name="Boehm M."/>
            <person name="Friedrich F."/>
            <person name="Hurek T."/>
            <person name="Krause L."/>
            <person name="Linke B."/>
            <person name="McHardy A.C."/>
            <person name="Sarkar A."/>
            <person name="Schneiker S."/>
            <person name="Syed A.A."/>
            <person name="Thauer R."/>
            <person name="Vorhoelter F.-J."/>
            <person name="Weidner S."/>
            <person name="Puehler A."/>
            <person name="Reinhold-Hurek B."/>
            <person name="Kaiser O."/>
            <person name="Goesmann A."/>
        </authorList>
    </citation>
    <scope>NUCLEOTIDE SEQUENCE [LARGE SCALE GENOMIC DNA]</scope>
    <source>
        <strain evidence="1 2">BH72</strain>
    </source>
</reference>
<dbReference type="Proteomes" id="UP000002588">
    <property type="component" value="Chromosome"/>
</dbReference>
<evidence type="ECO:0000313" key="1">
    <source>
        <dbReference type="EMBL" id="CAL94393.1"/>
    </source>
</evidence>
<dbReference type="STRING" id="62928.azo1776"/>
<protein>
    <submittedName>
        <fullName evidence="1">Uncharacterized protein</fullName>
    </submittedName>
</protein>
<gene>
    <name evidence="1" type="ordered locus">azo1776</name>
</gene>
<dbReference type="AlphaFoldDB" id="A1K6D8"/>
<sequence length="71" mass="8182">MLLRVGLFYTVILIFPQLSDKPLTWKGKHCWHSRCSPGPSSPPGDCHCHSARSAEQRNCVHLFHCWRHCPN</sequence>
<dbReference type="HOGENOM" id="CLU_2731309_0_0_4"/>
<keyword evidence="2" id="KW-1185">Reference proteome</keyword>
<dbReference type="EMBL" id="AM406670">
    <property type="protein sequence ID" value="CAL94393.1"/>
    <property type="molecule type" value="Genomic_DNA"/>
</dbReference>
<organism evidence="1 2">
    <name type="scientific">Azoarcus sp. (strain BH72)</name>
    <dbReference type="NCBI Taxonomy" id="418699"/>
    <lineage>
        <taxon>Bacteria</taxon>
        <taxon>Pseudomonadati</taxon>
        <taxon>Pseudomonadota</taxon>
        <taxon>Betaproteobacteria</taxon>
        <taxon>Rhodocyclales</taxon>
        <taxon>Zoogloeaceae</taxon>
        <taxon>Azoarcus</taxon>
    </lineage>
</organism>
<dbReference type="KEGG" id="azo:azo1776"/>